<dbReference type="RefSeq" id="WP_344860240.1">
    <property type="nucleotide sequence ID" value="NZ_BAAAZN010000006.1"/>
</dbReference>
<evidence type="ECO:0000259" key="2">
    <source>
        <dbReference type="SMART" id="SM00470"/>
    </source>
</evidence>
<organism evidence="3 4">
    <name type="scientific">Amycolatopsis ultiminotia</name>
    <dbReference type="NCBI Taxonomy" id="543629"/>
    <lineage>
        <taxon>Bacteria</taxon>
        <taxon>Bacillati</taxon>
        <taxon>Actinomycetota</taxon>
        <taxon>Actinomycetes</taxon>
        <taxon>Pseudonocardiales</taxon>
        <taxon>Pseudonocardiaceae</taxon>
        <taxon>Amycolatopsis</taxon>
    </lineage>
</organism>
<sequence length="333" mass="34934">MTSAHDFVPPGHPRPVRLTGVTAARAQVPVATLLPADSPRRSGADPEHVARLAAIDGPLPPILVDRRTMCVIDGTHRLLAAAANGHATIEAEFFDGTAEDAFLRAVRANVTHGLPLSQEDRRAAAGRIVSTHPHLSDRAIAHVAGLSAKTVAIVRRGLGDAAGQPAARVGRDGKLHPLDKAAGRNRAAALIGEYPDASLREIARRAGVSPATVSDVRKRLACGAPPAGTTAPAPGNTAPMPAPPPPAPAPAPVPMPDLRRPDPGPLLAKLVRDPSLRSREDGRQLLRLLHRDAAAKNELSTLATAVPSHCTEVVHGLARHYAEMWLEFAQQLG</sequence>
<gene>
    <name evidence="3" type="ORF">GCM10022222_31350</name>
</gene>
<feature type="domain" description="ParB-like N-terminal" evidence="2">
    <location>
        <begin position="26"/>
        <end position="110"/>
    </location>
</feature>
<feature type="compositionally biased region" description="Low complexity" evidence="1">
    <location>
        <begin position="223"/>
        <end position="239"/>
    </location>
</feature>
<dbReference type="SMART" id="SM00470">
    <property type="entry name" value="ParB"/>
    <property type="match status" value="1"/>
</dbReference>
<dbReference type="Proteomes" id="UP001500689">
    <property type="component" value="Unassembled WGS sequence"/>
</dbReference>
<reference evidence="4" key="1">
    <citation type="journal article" date="2019" name="Int. J. Syst. Evol. Microbiol.">
        <title>The Global Catalogue of Microorganisms (GCM) 10K type strain sequencing project: providing services to taxonomists for standard genome sequencing and annotation.</title>
        <authorList>
            <consortium name="The Broad Institute Genomics Platform"/>
            <consortium name="The Broad Institute Genome Sequencing Center for Infectious Disease"/>
            <person name="Wu L."/>
            <person name="Ma J."/>
        </authorList>
    </citation>
    <scope>NUCLEOTIDE SEQUENCE [LARGE SCALE GENOMIC DNA]</scope>
    <source>
        <strain evidence="4">JCM 16898</strain>
    </source>
</reference>
<comment type="caution">
    <text evidence="3">The sequence shown here is derived from an EMBL/GenBank/DDBJ whole genome shotgun (WGS) entry which is preliminary data.</text>
</comment>
<dbReference type="InterPro" id="IPR003115">
    <property type="entry name" value="ParB_N"/>
</dbReference>
<dbReference type="EMBL" id="BAAAZN010000006">
    <property type="protein sequence ID" value="GAA3545477.1"/>
    <property type="molecule type" value="Genomic_DNA"/>
</dbReference>
<protein>
    <submittedName>
        <fullName evidence="3">ParB N-terminal domain-containing protein</fullName>
    </submittedName>
</protein>
<evidence type="ECO:0000256" key="1">
    <source>
        <dbReference type="SAM" id="MobiDB-lite"/>
    </source>
</evidence>
<dbReference type="SUPFAM" id="SSF110849">
    <property type="entry name" value="ParB/Sulfiredoxin"/>
    <property type="match status" value="1"/>
</dbReference>
<accession>A0ABP6W5W0</accession>
<dbReference type="InterPro" id="IPR036086">
    <property type="entry name" value="ParB/Sulfiredoxin_sf"/>
</dbReference>
<feature type="region of interest" description="Disordered" evidence="1">
    <location>
        <begin position="222"/>
        <end position="265"/>
    </location>
</feature>
<evidence type="ECO:0000313" key="3">
    <source>
        <dbReference type="EMBL" id="GAA3545477.1"/>
    </source>
</evidence>
<proteinExistence type="predicted"/>
<name>A0ABP6W5W0_9PSEU</name>
<evidence type="ECO:0000313" key="4">
    <source>
        <dbReference type="Proteomes" id="UP001500689"/>
    </source>
</evidence>
<keyword evidence="4" id="KW-1185">Reference proteome</keyword>
<feature type="compositionally biased region" description="Pro residues" evidence="1">
    <location>
        <begin position="240"/>
        <end position="255"/>
    </location>
</feature>